<sequence length="243" mass="27837">MMSSYPSSEAVSEAVRQVLAGDVDRYETIYRLTDGPLRAFVGRKYGYLGPDFVDEVRVRTHEEVCRRLAEYDPARAAFVSWMCWRARHVASLVAKSRYGRRYEPFDPDWFTGGPGPAEAWESSRRDRVIREEVGSLPEDLRRVIELGYFEGLSLQETADRLNLRVGGVRRRRARALKTIRQRLLERRVRVVERDSTPMPEWSSPDDTGYDDDWTATVGACLPSGPDPLAGRAERDQFSTDDTQ</sequence>
<dbReference type="SUPFAM" id="SSF88946">
    <property type="entry name" value="Sigma2 domain of RNA polymerase sigma factors"/>
    <property type="match status" value="1"/>
</dbReference>
<evidence type="ECO:0000256" key="4">
    <source>
        <dbReference type="ARBA" id="ARBA00023163"/>
    </source>
</evidence>
<dbReference type="Gene3D" id="1.10.10.10">
    <property type="entry name" value="Winged helix-like DNA-binding domain superfamily/Winged helix DNA-binding domain"/>
    <property type="match status" value="1"/>
</dbReference>
<name>A0A7V0T4F5_UNCW3</name>
<reference evidence="7" key="1">
    <citation type="journal article" date="2020" name="mSystems">
        <title>Genome- and Community-Level Interaction Insights into Carbon Utilization and Element Cycling Functions of Hydrothermarchaeota in Hydrothermal Sediment.</title>
        <authorList>
            <person name="Zhou Z."/>
            <person name="Liu Y."/>
            <person name="Xu W."/>
            <person name="Pan J."/>
            <person name="Luo Z.H."/>
            <person name="Li M."/>
        </authorList>
    </citation>
    <scope>NUCLEOTIDE SEQUENCE [LARGE SCALE GENOMIC DNA]</scope>
    <source>
        <strain evidence="7">SpSt-1182</strain>
    </source>
</reference>
<dbReference type="GO" id="GO:0006352">
    <property type="term" value="P:DNA-templated transcription initiation"/>
    <property type="evidence" value="ECO:0007669"/>
    <property type="project" value="InterPro"/>
</dbReference>
<keyword evidence="2" id="KW-0805">Transcription regulation</keyword>
<dbReference type="EMBL" id="DSBX01000063">
    <property type="protein sequence ID" value="HDQ99002.1"/>
    <property type="molecule type" value="Genomic_DNA"/>
</dbReference>
<evidence type="ECO:0000256" key="5">
    <source>
        <dbReference type="SAM" id="MobiDB-lite"/>
    </source>
</evidence>
<comment type="caution">
    <text evidence="7">The sequence shown here is derived from an EMBL/GenBank/DDBJ whole genome shotgun (WGS) entry which is preliminary data.</text>
</comment>
<organism evidence="7">
    <name type="scientific">candidate division WOR-3 bacterium</name>
    <dbReference type="NCBI Taxonomy" id="2052148"/>
    <lineage>
        <taxon>Bacteria</taxon>
        <taxon>Bacteria division WOR-3</taxon>
    </lineage>
</organism>
<evidence type="ECO:0000256" key="1">
    <source>
        <dbReference type="ARBA" id="ARBA00010641"/>
    </source>
</evidence>
<protein>
    <submittedName>
        <fullName evidence="7">Sigma-70 family RNA polymerase sigma factor</fullName>
    </submittedName>
</protein>
<dbReference type="SUPFAM" id="SSF88659">
    <property type="entry name" value="Sigma3 and sigma4 domains of RNA polymerase sigma factors"/>
    <property type="match status" value="1"/>
</dbReference>
<comment type="similarity">
    <text evidence="1">Belongs to the sigma-70 factor family. ECF subfamily.</text>
</comment>
<dbReference type="Proteomes" id="UP000885672">
    <property type="component" value="Unassembled WGS sequence"/>
</dbReference>
<evidence type="ECO:0000313" key="7">
    <source>
        <dbReference type="EMBL" id="HDQ99002.1"/>
    </source>
</evidence>
<dbReference type="GO" id="GO:0003677">
    <property type="term" value="F:DNA binding"/>
    <property type="evidence" value="ECO:0007669"/>
    <property type="project" value="InterPro"/>
</dbReference>
<dbReference type="InterPro" id="IPR014284">
    <property type="entry name" value="RNA_pol_sigma-70_dom"/>
</dbReference>
<dbReference type="InterPro" id="IPR036388">
    <property type="entry name" value="WH-like_DNA-bd_sf"/>
</dbReference>
<accession>A0A7V0T4F5</accession>
<dbReference type="InterPro" id="IPR013324">
    <property type="entry name" value="RNA_pol_sigma_r3/r4-like"/>
</dbReference>
<dbReference type="InterPro" id="IPR039425">
    <property type="entry name" value="RNA_pol_sigma-70-like"/>
</dbReference>
<feature type="domain" description="RNA polymerase sigma factor 70 region 4 type 2" evidence="6">
    <location>
        <begin position="129"/>
        <end position="178"/>
    </location>
</feature>
<proteinExistence type="inferred from homology"/>
<dbReference type="NCBIfam" id="TIGR02937">
    <property type="entry name" value="sigma70-ECF"/>
    <property type="match status" value="1"/>
</dbReference>
<dbReference type="InterPro" id="IPR013325">
    <property type="entry name" value="RNA_pol_sigma_r2"/>
</dbReference>
<feature type="region of interest" description="Disordered" evidence="5">
    <location>
        <begin position="195"/>
        <end position="243"/>
    </location>
</feature>
<evidence type="ECO:0000256" key="2">
    <source>
        <dbReference type="ARBA" id="ARBA00023015"/>
    </source>
</evidence>
<dbReference type="Pfam" id="PF08281">
    <property type="entry name" value="Sigma70_r4_2"/>
    <property type="match status" value="1"/>
</dbReference>
<dbReference type="PANTHER" id="PTHR43133">
    <property type="entry name" value="RNA POLYMERASE ECF-TYPE SIGMA FACTO"/>
    <property type="match status" value="1"/>
</dbReference>
<dbReference type="GO" id="GO:0016987">
    <property type="term" value="F:sigma factor activity"/>
    <property type="evidence" value="ECO:0007669"/>
    <property type="project" value="UniProtKB-KW"/>
</dbReference>
<gene>
    <name evidence="7" type="ORF">ENN51_01755</name>
</gene>
<keyword evidence="4" id="KW-0804">Transcription</keyword>
<dbReference type="AlphaFoldDB" id="A0A7V0T4F5"/>
<dbReference type="Gene3D" id="1.10.1740.10">
    <property type="match status" value="1"/>
</dbReference>
<dbReference type="InterPro" id="IPR013249">
    <property type="entry name" value="RNA_pol_sigma70_r4_t2"/>
</dbReference>
<dbReference type="PANTHER" id="PTHR43133:SF62">
    <property type="entry name" value="RNA POLYMERASE SIGMA FACTOR SIGZ"/>
    <property type="match status" value="1"/>
</dbReference>
<evidence type="ECO:0000259" key="6">
    <source>
        <dbReference type="Pfam" id="PF08281"/>
    </source>
</evidence>
<evidence type="ECO:0000256" key="3">
    <source>
        <dbReference type="ARBA" id="ARBA00023082"/>
    </source>
</evidence>
<keyword evidence="3" id="KW-0731">Sigma factor</keyword>